<dbReference type="Proteomes" id="UP001189429">
    <property type="component" value="Unassembled WGS sequence"/>
</dbReference>
<reference evidence="2" key="1">
    <citation type="submission" date="2023-10" db="EMBL/GenBank/DDBJ databases">
        <authorList>
            <person name="Chen Y."/>
            <person name="Shah S."/>
            <person name="Dougan E. K."/>
            <person name="Thang M."/>
            <person name="Chan C."/>
        </authorList>
    </citation>
    <scope>NUCLEOTIDE SEQUENCE [LARGE SCALE GENOMIC DNA]</scope>
</reference>
<accession>A0ABN9UY40</accession>
<feature type="compositionally biased region" description="Low complexity" evidence="1">
    <location>
        <begin position="91"/>
        <end position="103"/>
    </location>
</feature>
<dbReference type="PANTHER" id="PTHR33683:SF46">
    <property type="entry name" value="SUSHI DOMAIN-CONTAINING PROTEIN"/>
    <property type="match status" value="1"/>
</dbReference>
<evidence type="ECO:0000313" key="3">
    <source>
        <dbReference type="Proteomes" id="UP001189429"/>
    </source>
</evidence>
<sequence length="318" mass="32908">MYVDNVLEVTVQATDGQGGSACQDTTCIMCDVNMPARTFSLTPGTHEIRVEIDSVGGMYHQDAYFQINIAKDAPVCGDCTCSPTPTPSPTAFPTSAPTAAPTAVPTPAPTAFPTATPTTSPTAAPTPAPTAFPAAAPTSAPTAVPTATPTSTPTPVPAMGPNIVSGKGGPHMSNFLGHHFDVLQPGRHVLLHVPMWAKQGQTQLKVAASAARIGGACADIYFTEIALEGGWVRRSRAHHGRGALAFTTTEAPSPSWMKVGPARIKVVRGGASTGAVYLNIMARLKEVVQKYRVGGPPGEGGRTFAAAPTKSCRELIDL</sequence>
<keyword evidence="3" id="KW-1185">Reference proteome</keyword>
<gene>
    <name evidence="2" type="ORF">PCOR1329_LOCUS52769</name>
</gene>
<name>A0ABN9UY40_9DINO</name>
<comment type="caution">
    <text evidence="2">The sequence shown here is derived from an EMBL/GenBank/DDBJ whole genome shotgun (WGS) entry which is preliminary data.</text>
</comment>
<evidence type="ECO:0000256" key="1">
    <source>
        <dbReference type="SAM" id="MobiDB-lite"/>
    </source>
</evidence>
<feature type="compositionally biased region" description="Low complexity" evidence="1">
    <location>
        <begin position="131"/>
        <end position="151"/>
    </location>
</feature>
<dbReference type="PANTHER" id="PTHR33683">
    <property type="entry name" value="1, PUTATIVE-RELATED"/>
    <property type="match status" value="1"/>
</dbReference>
<evidence type="ECO:0000313" key="2">
    <source>
        <dbReference type="EMBL" id="CAK0865182.1"/>
    </source>
</evidence>
<feature type="compositionally biased region" description="Low complexity" evidence="1">
    <location>
        <begin position="111"/>
        <end position="123"/>
    </location>
</feature>
<dbReference type="EMBL" id="CAUYUJ010016424">
    <property type="protein sequence ID" value="CAK0865182.1"/>
    <property type="molecule type" value="Genomic_DNA"/>
</dbReference>
<organism evidence="2 3">
    <name type="scientific">Prorocentrum cordatum</name>
    <dbReference type="NCBI Taxonomy" id="2364126"/>
    <lineage>
        <taxon>Eukaryota</taxon>
        <taxon>Sar</taxon>
        <taxon>Alveolata</taxon>
        <taxon>Dinophyceae</taxon>
        <taxon>Prorocentrales</taxon>
        <taxon>Prorocentraceae</taxon>
        <taxon>Prorocentrum</taxon>
    </lineage>
</organism>
<protein>
    <submittedName>
        <fullName evidence="2">Uncharacterized protein</fullName>
    </submittedName>
</protein>
<feature type="region of interest" description="Disordered" evidence="1">
    <location>
        <begin position="86"/>
        <end position="157"/>
    </location>
</feature>
<proteinExistence type="predicted"/>